<dbReference type="SUPFAM" id="SSF51735">
    <property type="entry name" value="NAD(P)-binding Rossmann-fold domains"/>
    <property type="match status" value="1"/>
</dbReference>
<keyword evidence="5" id="KW-1185">Reference proteome</keyword>
<dbReference type="Gene3D" id="3.40.50.720">
    <property type="entry name" value="NAD(P)-binding Rossmann-like Domain"/>
    <property type="match status" value="1"/>
</dbReference>
<evidence type="ECO:0000256" key="2">
    <source>
        <dbReference type="ARBA" id="ARBA00006617"/>
    </source>
</evidence>
<proteinExistence type="inferred from homology"/>
<comment type="subcellular location">
    <subcellularLocation>
        <location evidence="1">Mitochondrion outer membrane</location>
        <topology evidence="1">Peripheral membrane protein</topology>
    </subcellularLocation>
</comment>
<dbReference type="GO" id="GO:0051170">
    <property type="term" value="P:import into nucleus"/>
    <property type="evidence" value="ECO:0007669"/>
    <property type="project" value="TreeGrafter"/>
</dbReference>
<protein>
    <recommendedName>
        <fullName evidence="6">NAD(P)-binding domain-containing protein</fullName>
    </recommendedName>
</protein>
<evidence type="ECO:0008006" key="6">
    <source>
        <dbReference type="Google" id="ProtNLM"/>
    </source>
</evidence>
<organism evidence="4 5">
    <name type="scientific">Daedalea quercina L-15889</name>
    <dbReference type="NCBI Taxonomy" id="1314783"/>
    <lineage>
        <taxon>Eukaryota</taxon>
        <taxon>Fungi</taxon>
        <taxon>Dikarya</taxon>
        <taxon>Basidiomycota</taxon>
        <taxon>Agaricomycotina</taxon>
        <taxon>Agaricomycetes</taxon>
        <taxon>Polyporales</taxon>
        <taxon>Fomitopsis</taxon>
    </lineage>
</organism>
<accession>A0A165RTK3</accession>
<dbReference type="InterPro" id="IPR036291">
    <property type="entry name" value="NAD(P)-bd_dom_sf"/>
</dbReference>
<keyword evidence="3" id="KW-0732">Signal</keyword>
<feature type="signal peptide" evidence="3">
    <location>
        <begin position="1"/>
        <end position="25"/>
    </location>
</feature>
<dbReference type="AlphaFoldDB" id="A0A165RTK3"/>
<dbReference type="PANTHER" id="PTHR14097:SF7">
    <property type="entry name" value="OXIDOREDUCTASE HTATIP2"/>
    <property type="match status" value="1"/>
</dbReference>
<name>A0A165RTK3_9APHY</name>
<evidence type="ECO:0000256" key="3">
    <source>
        <dbReference type="SAM" id="SignalP"/>
    </source>
</evidence>
<feature type="chain" id="PRO_5007865975" description="NAD(P)-binding domain-containing protein" evidence="3">
    <location>
        <begin position="26"/>
        <end position="231"/>
    </location>
</feature>
<dbReference type="STRING" id="1314783.A0A165RTK3"/>
<dbReference type="EMBL" id="KV429047">
    <property type="protein sequence ID" value="KZT71139.1"/>
    <property type="molecule type" value="Genomic_DNA"/>
</dbReference>
<dbReference type="Proteomes" id="UP000076727">
    <property type="component" value="Unassembled WGS sequence"/>
</dbReference>
<sequence length="231" mass="25722">MPGLSALLLGATGATGSLLLQEVLASPVFDRVGEYGRRITRPEKIKVGKGKLEQKVIDYENIEKMGLKEGRWDVIFITLGVSIMLAESKEEFERVDREYVINAARAAKSDDASHRQRIVYVSAMFAHPSSFLQYFRSKAATEIGLAQLGYSDLIVVRPGMFGKVHREVKRPMEVVLSAVFRVGSCVSDQLYVQLPHLVRCLRVVGECGGQSLSPKLVWMRTENGYISERAS</sequence>
<dbReference type="PANTHER" id="PTHR14097">
    <property type="entry name" value="OXIDOREDUCTASE HTATIP2"/>
    <property type="match status" value="1"/>
</dbReference>
<evidence type="ECO:0000313" key="5">
    <source>
        <dbReference type="Proteomes" id="UP000076727"/>
    </source>
</evidence>
<dbReference type="GO" id="GO:0005741">
    <property type="term" value="C:mitochondrial outer membrane"/>
    <property type="evidence" value="ECO:0007669"/>
    <property type="project" value="UniProtKB-SubCell"/>
</dbReference>
<gene>
    <name evidence="4" type="ORF">DAEQUDRAFT_139163</name>
</gene>
<reference evidence="4 5" key="1">
    <citation type="journal article" date="2016" name="Mol. Biol. Evol.">
        <title>Comparative Genomics of Early-Diverging Mushroom-Forming Fungi Provides Insights into the Origins of Lignocellulose Decay Capabilities.</title>
        <authorList>
            <person name="Nagy L.G."/>
            <person name="Riley R."/>
            <person name="Tritt A."/>
            <person name="Adam C."/>
            <person name="Daum C."/>
            <person name="Floudas D."/>
            <person name="Sun H."/>
            <person name="Yadav J.S."/>
            <person name="Pangilinan J."/>
            <person name="Larsson K.H."/>
            <person name="Matsuura K."/>
            <person name="Barry K."/>
            <person name="Labutti K."/>
            <person name="Kuo R."/>
            <person name="Ohm R.A."/>
            <person name="Bhattacharya S.S."/>
            <person name="Shirouzu T."/>
            <person name="Yoshinaga Y."/>
            <person name="Martin F.M."/>
            <person name="Grigoriev I.V."/>
            <person name="Hibbett D.S."/>
        </authorList>
    </citation>
    <scope>NUCLEOTIDE SEQUENCE [LARGE SCALE GENOMIC DNA]</scope>
    <source>
        <strain evidence="4 5">L-15889</strain>
    </source>
</reference>
<comment type="similarity">
    <text evidence="2">Belongs to the FMP52 family.</text>
</comment>
<dbReference type="OrthoDB" id="430436at2759"/>
<evidence type="ECO:0000313" key="4">
    <source>
        <dbReference type="EMBL" id="KZT71139.1"/>
    </source>
</evidence>
<evidence type="ECO:0000256" key="1">
    <source>
        <dbReference type="ARBA" id="ARBA00004450"/>
    </source>
</evidence>